<evidence type="ECO:0000313" key="2">
    <source>
        <dbReference type="Proteomes" id="UP000010445"/>
    </source>
</evidence>
<dbReference type="EMBL" id="AMEM01000016">
    <property type="protein sequence ID" value="EKX90930.1"/>
    <property type="molecule type" value="Genomic_DNA"/>
</dbReference>
<evidence type="ECO:0000313" key="1">
    <source>
        <dbReference type="EMBL" id="EKX90930.1"/>
    </source>
</evidence>
<dbReference type="HOGENOM" id="CLU_060550_0_0_11"/>
<organism evidence="1 2">
    <name type="scientific">Corynebacterium durum F0235</name>
    <dbReference type="NCBI Taxonomy" id="1035195"/>
    <lineage>
        <taxon>Bacteria</taxon>
        <taxon>Bacillati</taxon>
        <taxon>Actinomycetota</taxon>
        <taxon>Actinomycetes</taxon>
        <taxon>Mycobacteriales</taxon>
        <taxon>Corynebacteriaceae</taxon>
        <taxon>Corynebacterium</taxon>
    </lineage>
</organism>
<accession>L1MIR1</accession>
<gene>
    <name evidence="1" type="ORF">HMPREF9997_00995</name>
</gene>
<dbReference type="STRING" id="1035195.HMPREF9997_00995"/>
<keyword evidence="2" id="KW-1185">Reference proteome</keyword>
<comment type="caution">
    <text evidence="1">The sequence shown here is derived from an EMBL/GenBank/DDBJ whole genome shotgun (WGS) entry which is preliminary data.</text>
</comment>
<dbReference type="NCBIfam" id="TIGR02569">
    <property type="entry name" value="TIGR02569_actnb"/>
    <property type="match status" value="1"/>
</dbReference>
<dbReference type="AlphaFoldDB" id="L1MIR1"/>
<protein>
    <submittedName>
        <fullName evidence="1">TIGR02569 family protein</fullName>
    </submittedName>
</protein>
<dbReference type="InterPro" id="IPR013402">
    <property type="entry name" value="CHP02569"/>
</dbReference>
<dbReference type="PATRIC" id="fig|1035195.3.peg.889"/>
<dbReference type="Proteomes" id="UP000010445">
    <property type="component" value="Unassembled WGS sequence"/>
</dbReference>
<dbReference type="eggNOG" id="COG2334">
    <property type="taxonomic scope" value="Bacteria"/>
</dbReference>
<reference evidence="1 2" key="1">
    <citation type="submission" date="2012-05" db="EMBL/GenBank/DDBJ databases">
        <authorList>
            <person name="Weinstock G."/>
            <person name="Sodergren E."/>
            <person name="Lobos E.A."/>
            <person name="Fulton L."/>
            <person name="Fulton R."/>
            <person name="Courtney L."/>
            <person name="Fronick C."/>
            <person name="O'Laughlin M."/>
            <person name="Godfrey J."/>
            <person name="Wilson R.M."/>
            <person name="Miner T."/>
            <person name="Farmer C."/>
            <person name="Delehaunty K."/>
            <person name="Cordes M."/>
            <person name="Minx P."/>
            <person name="Tomlinson C."/>
            <person name="Chen J."/>
            <person name="Wollam A."/>
            <person name="Pepin K.H."/>
            <person name="Bhonagiri V."/>
            <person name="Zhang X."/>
            <person name="Suruliraj S."/>
            <person name="Warren W."/>
            <person name="Mitreva M."/>
            <person name="Mardis E.R."/>
            <person name="Wilson R.K."/>
        </authorList>
    </citation>
    <scope>NUCLEOTIDE SEQUENCE [LARGE SCALE GENOMIC DNA]</scope>
    <source>
        <strain evidence="1 2">F0235</strain>
    </source>
</reference>
<name>L1MIR1_9CORY</name>
<dbReference type="RefSeq" id="WP_006063235.1">
    <property type="nucleotide sequence ID" value="NZ_KB290830.1"/>
</dbReference>
<sequence>MGFVVKWGALFTPSLTVGTLTGMSVIPEHVRVAFQVVEGTPIPLSAAWDRGYRVGQLALSEVADSEVAAWSAKVRESLQPEGLRIARPVRTTDGRYLMAGWRASHYVDGAVAKRVDETVGAALRLADALASVEVPNFAVAHVTKQASPKDNFVLADRAAWSEDPTLMLNTTVPPEVQATEKWAWALDFSNRLRHSWQPIDAPDQVGHADMLATTIFHGTQAPVVTDIVGVAHPHGYTAAQGMVDGLIAGVVDERITDRFSHLPDNDQLMLRGLLYRIYIHALSEEHDETVRATMEDVADLLIARIGKDA</sequence>
<proteinExistence type="predicted"/>